<reference evidence="9" key="1">
    <citation type="submission" date="2022-07" db="EMBL/GenBank/DDBJ databases">
        <title>Chromosome-level genome of Muraenolepis orangiensis.</title>
        <authorList>
            <person name="Kim J."/>
        </authorList>
    </citation>
    <scope>NUCLEOTIDE SEQUENCE</scope>
    <source>
        <strain evidence="9">KU_S4_2022</strain>
        <tissue evidence="9">Muscle</tissue>
    </source>
</reference>
<organism evidence="9 10">
    <name type="scientific">Muraenolepis orangiensis</name>
    <name type="common">Patagonian moray cod</name>
    <dbReference type="NCBI Taxonomy" id="630683"/>
    <lineage>
        <taxon>Eukaryota</taxon>
        <taxon>Metazoa</taxon>
        <taxon>Chordata</taxon>
        <taxon>Craniata</taxon>
        <taxon>Vertebrata</taxon>
        <taxon>Euteleostomi</taxon>
        <taxon>Actinopterygii</taxon>
        <taxon>Neopterygii</taxon>
        <taxon>Teleostei</taxon>
        <taxon>Neoteleostei</taxon>
        <taxon>Acanthomorphata</taxon>
        <taxon>Zeiogadaria</taxon>
        <taxon>Gadariae</taxon>
        <taxon>Gadiformes</taxon>
        <taxon>Muraenolepidoidei</taxon>
        <taxon>Muraenolepididae</taxon>
        <taxon>Muraenolepis</taxon>
    </lineage>
</organism>
<keyword evidence="6" id="KW-0732">Signal</keyword>
<feature type="transmembrane region" description="Helical" evidence="5">
    <location>
        <begin position="242"/>
        <end position="261"/>
    </location>
</feature>
<dbReference type="InterPro" id="IPR038050">
    <property type="entry name" value="Neuro_actylchol_rec"/>
</dbReference>
<dbReference type="AlphaFoldDB" id="A0A9Q0E5V9"/>
<evidence type="ECO:0000313" key="10">
    <source>
        <dbReference type="Proteomes" id="UP001148018"/>
    </source>
</evidence>
<dbReference type="Gene3D" id="2.70.170.10">
    <property type="entry name" value="Neurotransmitter-gated ion-channel ligand-binding domain"/>
    <property type="match status" value="1"/>
</dbReference>
<dbReference type="InterPro" id="IPR006201">
    <property type="entry name" value="Neur_channel"/>
</dbReference>
<evidence type="ECO:0000256" key="2">
    <source>
        <dbReference type="ARBA" id="ARBA00022692"/>
    </source>
</evidence>
<evidence type="ECO:0000313" key="9">
    <source>
        <dbReference type="EMBL" id="KAJ3601519.1"/>
    </source>
</evidence>
<dbReference type="Pfam" id="PF02931">
    <property type="entry name" value="Neur_chan_LBD"/>
    <property type="match status" value="1"/>
</dbReference>
<evidence type="ECO:0000256" key="5">
    <source>
        <dbReference type="SAM" id="Phobius"/>
    </source>
</evidence>
<evidence type="ECO:0000256" key="6">
    <source>
        <dbReference type="SAM" id="SignalP"/>
    </source>
</evidence>
<evidence type="ECO:0008006" key="11">
    <source>
        <dbReference type="Google" id="ProtNLM"/>
    </source>
</evidence>
<dbReference type="SUPFAM" id="SSF90112">
    <property type="entry name" value="Neurotransmitter-gated ion-channel transmembrane pore"/>
    <property type="match status" value="1"/>
</dbReference>
<protein>
    <recommendedName>
        <fullName evidence="11">Neurotransmitter-gated ion-channel ligand-binding domain-containing protein</fullName>
    </recommendedName>
</protein>
<dbReference type="InterPro" id="IPR036734">
    <property type="entry name" value="Neur_chan_lig-bd_sf"/>
</dbReference>
<dbReference type="Proteomes" id="UP001148018">
    <property type="component" value="Unassembled WGS sequence"/>
</dbReference>
<sequence>MDPARTRVDMGVLFFLVLLSLSAQILIAKSALSQPQADNCSQPLMVPFIEYQTLEVDTKNLRFTSQLKAVMFWTDPELAWNESEYDYDKVVLPVDKVWTPQLIVINAMSSVTTHGSKDLLVYSNGTVKHSLSINAAVDCEVNLFKYPFSYDLCPVAIEAWSWDDCGMELKLGRVYLVDGSHGDWQTDAVSLQKKGDSRNYIMVSLSNRFMNPFLSLVMPSLLIVIVDVVSFALPLGGGERNAFKVTLVLSFIMFLLILNGLLPGDSQCSPILRAHFCVCLLFLVVSMVASMLLTRVAKDDSRADAAAVAGQGGDPMQTVVRFLNTLEAERKESHKCDRKARRLDKLCFYLYLFMCVLYFVILVCMFTSYPCEIDHFLFWY</sequence>
<name>A0A9Q0E5V9_9TELE</name>
<feature type="transmembrane region" description="Helical" evidence="5">
    <location>
        <begin position="348"/>
        <end position="369"/>
    </location>
</feature>
<evidence type="ECO:0000259" key="8">
    <source>
        <dbReference type="Pfam" id="PF02932"/>
    </source>
</evidence>
<dbReference type="PANTHER" id="PTHR18945">
    <property type="entry name" value="NEUROTRANSMITTER GATED ION CHANNEL"/>
    <property type="match status" value="1"/>
</dbReference>
<dbReference type="Pfam" id="PF02932">
    <property type="entry name" value="Neur_chan_memb"/>
    <property type="match status" value="1"/>
</dbReference>
<dbReference type="Gene3D" id="1.20.58.390">
    <property type="entry name" value="Neurotransmitter-gated ion-channel transmembrane domain"/>
    <property type="match status" value="1"/>
</dbReference>
<feature type="chain" id="PRO_5040299558" description="Neurotransmitter-gated ion-channel ligand-binding domain-containing protein" evidence="6">
    <location>
        <begin position="25"/>
        <end position="380"/>
    </location>
</feature>
<feature type="signal peptide" evidence="6">
    <location>
        <begin position="1"/>
        <end position="24"/>
    </location>
</feature>
<keyword evidence="4 5" id="KW-0472">Membrane</keyword>
<proteinExistence type="predicted"/>
<comment type="caution">
    <text evidence="9">The sequence shown here is derived from an EMBL/GenBank/DDBJ whole genome shotgun (WGS) entry which is preliminary data.</text>
</comment>
<keyword evidence="10" id="KW-1185">Reference proteome</keyword>
<evidence type="ECO:0000256" key="4">
    <source>
        <dbReference type="ARBA" id="ARBA00023136"/>
    </source>
</evidence>
<dbReference type="InterPro" id="IPR036719">
    <property type="entry name" value="Neuro-gated_channel_TM_sf"/>
</dbReference>
<dbReference type="EMBL" id="JANIIK010000047">
    <property type="protein sequence ID" value="KAJ3601519.1"/>
    <property type="molecule type" value="Genomic_DNA"/>
</dbReference>
<dbReference type="InterPro" id="IPR006029">
    <property type="entry name" value="Neurotrans-gated_channel_TM"/>
</dbReference>
<accession>A0A9Q0E5V9</accession>
<feature type="domain" description="Neurotransmitter-gated ion-channel ligand-binding" evidence="7">
    <location>
        <begin position="51"/>
        <end position="172"/>
    </location>
</feature>
<feature type="domain" description="Neurotransmitter-gated ion-channel transmembrane" evidence="8">
    <location>
        <begin position="216"/>
        <end position="298"/>
    </location>
</feature>
<evidence type="ECO:0000256" key="1">
    <source>
        <dbReference type="ARBA" id="ARBA00004141"/>
    </source>
</evidence>
<keyword evidence="2 5" id="KW-0812">Transmembrane</keyword>
<dbReference type="InterPro" id="IPR006202">
    <property type="entry name" value="Neur_chan_lig-bd"/>
</dbReference>
<dbReference type="GO" id="GO:0004888">
    <property type="term" value="F:transmembrane signaling receptor activity"/>
    <property type="evidence" value="ECO:0007669"/>
    <property type="project" value="InterPro"/>
</dbReference>
<dbReference type="GO" id="GO:0016020">
    <property type="term" value="C:membrane"/>
    <property type="evidence" value="ECO:0007669"/>
    <property type="project" value="UniProtKB-SubCell"/>
</dbReference>
<evidence type="ECO:0000259" key="7">
    <source>
        <dbReference type="Pfam" id="PF02931"/>
    </source>
</evidence>
<dbReference type="OrthoDB" id="5920062at2759"/>
<comment type="subcellular location">
    <subcellularLocation>
        <location evidence="1">Membrane</location>
        <topology evidence="1">Multi-pass membrane protein</topology>
    </subcellularLocation>
</comment>
<dbReference type="SUPFAM" id="SSF63712">
    <property type="entry name" value="Nicotinic receptor ligand binding domain-like"/>
    <property type="match status" value="1"/>
</dbReference>
<gene>
    <name evidence="9" type="ORF">NHX12_032487</name>
</gene>
<dbReference type="GO" id="GO:0005230">
    <property type="term" value="F:extracellular ligand-gated monoatomic ion channel activity"/>
    <property type="evidence" value="ECO:0007669"/>
    <property type="project" value="InterPro"/>
</dbReference>
<feature type="transmembrane region" description="Helical" evidence="5">
    <location>
        <begin position="213"/>
        <end position="235"/>
    </location>
</feature>
<keyword evidence="3 5" id="KW-1133">Transmembrane helix</keyword>
<feature type="transmembrane region" description="Helical" evidence="5">
    <location>
        <begin position="273"/>
        <end position="293"/>
    </location>
</feature>
<evidence type="ECO:0000256" key="3">
    <source>
        <dbReference type="ARBA" id="ARBA00022989"/>
    </source>
</evidence>